<feature type="compositionally biased region" description="Polar residues" evidence="1">
    <location>
        <begin position="808"/>
        <end position="824"/>
    </location>
</feature>
<feature type="compositionally biased region" description="Acidic residues" evidence="1">
    <location>
        <begin position="394"/>
        <end position="420"/>
    </location>
</feature>
<feature type="compositionally biased region" description="Low complexity" evidence="1">
    <location>
        <begin position="176"/>
        <end position="191"/>
    </location>
</feature>
<sequence>MLPNSRKIPTVPSNKSSHVDSSPALQDGQRSTTTSSHQPSAVPSKSGSFFSRFSRKRSKSATAPTTAQLPNPAASTSALTSKASTLPTINNHQPIDAKPYANHTPLKVQRKPIGSDNTIKSPQRHNTDLDPPKKLVMPEPVSSASLGSPKPTIVKKKSSAVSLDPLRKLSHKLEKTGLSSSLSSSKSTTNSPVVTKDTTTYSTPHSPVMTPPLSNSSSFNSDFLNTTPELKKSASMSRPLYQISEDKPESKPLVNRNNTSSGRSSPQTIPPIDAHETDLRALGVKEQDLKAVQESLDRLSSGGSAKRTDSSSSLYKTFETGKDSTRSSVNEAEVDNQSEPAEPLSLADIVLQNTRARLNTKVISDAEGRRLSRLEAYSVSKDQEASINGLAEEMVENDEIVTESDSDDDSDEGETTEEAFVDATGVSQDDIEREQAERRLSKRLSGGHYGSAGGLLLSIAGQQMDKKHRESSTPSFSSVEKALNELEFRTSVSDDMKLGLTDMNQRNKAVPPVPPSKDNIVRDMFIEPEIVIEDISTPASEISDVDSVSPSVDDALREEAETAAKKLWSEDANFVEKDLMTEWMGQPKPLNSLTLVYYMAMFDFSRMRLDTAFRRLCSKLYMKAESQQIDRILEVFAKRYWQCNKKSIFGSADVVYAVTYSLLLLNTDLHVVQGGHSRMTRSAFVRNTMSAAYAQGPGNDRHQGQQAKQFPKWWEAEMEIYLRELYYSIKQRQILQPKEHQLDNNRPKSILDTSGVSAFKRSVNSMVRLSSRESMILNTPDANQPSPRPSISSLHRPTSPPNMRRRQSATSLASAGSHGSSPRTPASPYQAMMSLPGQNASCTSQPPFYKEGLVIRKHLLESADQKAKTRDWKECVIVVNRGELQVYSSTSVGGENNPRRSMLRASSASLVNLADSLKTGVAPAQPSIFNGNAQLIESLSLNHSLSNALPPPGYNRQRPYVFALQLPNGGVYLFQAPSQEQVNEWVSTCNYWAARGSKEPLVGGVSNMEYGWGECLSDVILNLDAVENGDDDVGAACFTNPDQIVLYDWRPPVPPLVSCTLSETEQLASLQRQLATLTADINAHREIKKKIEVKFPVRSTNNIKALTNWENRSRYLLHEIIKLQNYCDILERAQAIYDKEKSEIE</sequence>
<evidence type="ECO:0000313" key="5">
    <source>
        <dbReference type="Proteomes" id="UP000654370"/>
    </source>
</evidence>
<dbReference type="GO" id="GO:0032012">
    <property type="term" value="P:regulation of ARF protein signal transduction"/>
    <property type="evidence" value="ECO:0007669"/>
    <property type="project" value="InterPro"/>
</dbReference>
<feature type="region of interest" description="Disordered" evidence="1">
    <location>
        <begin position="394"/>
        <end position="445"/>
    </location>
</feature>
<feature type="compositionally biased region" description="Polar residues" evidence="1">
    <location>
        <begin position="255"/>
        <end position="267"/>
    </location>
</feature>
<dbReference type="SMART" id="SM00222">
    <property type="entry name" value="Sec7"/>
    <property type="match status" value="1"/>
</dbReference>
<evidence type="ECO:0000259" key="3">
    <source>
        <dbReference type="PROSITE" id="PS50190"/>
    </source>
</evidence>
<dbReference type="GO" id="GO:0005085">
    <property type="term" value="F:guanyl-nucleotide exchange factor activity"/>
    <property type="evidence" value="ECO:0007669"/>
    <property type="project" value="InterPro"/>
</dbReference>
<feature type="compositionally biased region" description="Polar residues" evidence="1">
    <location>
        <begin position="326"/>
        <end position="339"/>
    </location>
</feature>
<feature type="domain" description="SEC7" evidence="3">
    <location>
        <begin position="527"/>
        <end position="732"/>
    </location>
</feature>
<dbReference type="AlphaFoldDB" id="A0A8H7Q4J0"/>
<reference evidence="4" key="1">
    <citation type="submission" date="2020-12" db="EMBL/GenBank/DDBJ databases">
        <title>Metabolic potential, ecology and presence of endohyphal bacteria is reflected in genomic diversity of Mucoromycotina.</title>
        <authorList>
            <person name="Muszewska A."/>
            <person name="Okrasinska A."/>
            <person name="Steczkiewicz K."/>
            <person name="Drgas O."/>
            <person name="Orlowska M."/>
            <person name="Perlinska-Lenart U."/>
            <person name="Aleksandrzak-Piekarczyk T."/>
            <person name="Szatraj K."/>
            <person name="Zielenkiewicz U."/>
            <person name="Pilsyk S."/>
            <person name="Malc E."/>
            <person name="Mieczkowski P."/>
            <person name="Kruszewska J.S."/>
            <person name="Biernat P."/>
            <person name="Pawlowska J."/>
        </authorList>
    </citation>
    <scope>NUCLEOTIDE SEQUENCE</scope>
    <source>
        <strain evidence="4">WA0000067209</strain>
    </source>
</reference>
<dbReference type="PROSITE" id="PS50190">
    <property type="entry name" value="SEC7"/>
    <property type="match status" value="1"/>
</dbReference>
<dbReference type="InterPro" id="IPR041681">
    <property type="entry name" value="PH_9"/>
</dbReference>
<dbReference type="Proteomes" id="UP000654370">
    <property type="component" value="Unassembled WGS sequence"/>
</dbReference>
<evidence type="ECO:0008006" key="6">
    <source>
        <dbReference type="Google" id="ProtNLM"/>
    </source>
</evidence>
<protein>
    <recommendedName>
        <fullName evidence="6">SEC7 domain-containing protein</fullName>
    </recommendedName>
</protein>
<dbReference type="SUPFAM" id="SSF48425">
    <property type="entry name" value="Sec7 domain"/>
    <property type="match status" value="1"/>
</dbReference>
<evidence type="ECO:0000259" key="2">
    <source>
        <dbReference type="PROSITE" id="PS50003"/>
    </source>
</evidence>
<dbReference type="Pfam" id="PF01369">
    <property type="entry name" value="Sec7"/>
    <property type="match status" value="1"/>
</dbReference>
<dbReference type="OrthoDB" id="2157641at2759"/>
<dbReference type="PANTHER" id="PTHR10663:SF373">
    <property type="entry name" value="PH AND SEC7 DOMAIN-CONTAINING PROTEIN C11E3.11C"/>
    <property type="match status" value="1"/>
</dbReference>
<feature type="region of interest" description="Disordered" evidence="1">
    <location>
        <begin position="1"/>
        <end position="160"/>
    </location>
</feature>
<evidence type="ECO:0000313" key="4">
    <source>
        <dbReference type="EMBL" id="KAG2185982.1"/>
    </source>
</evidence>
<feature type="domain" description="PH" evidence="2">
    <location>
        <begin position="847"/>
        <end position="994"/>
    </location>
</feature>
<dbReference type="InterPro" id="IPR035999">
    <property type="entry name" value="Sec7_dom_sf"/>
</dbReference>
<comment type="caution">
    <text evidence="4">The sequence shown here is derived from an EMBL/GenBank/DDBJ whole genome shotgun (WGS) entry which is preliminary data.</text>
</comment>
<dbReference type="SUPFAM" id="SSF50729">
    <property type="entry name" value="PH domain-like"/>
    <property type="match status" value="1"/>
</dbReference>
<feature type="compositionally biased region" description="Polar residues" evidence="1">
    <location>
        <begin position="777"/>
        <end position="796"/>
    </location>
</feature>
<accession>A0A8H7Q4J0</accession>
<dbReference type="InterPro" id="IPR001849">
    <property type="entry name" value="PH_domain"/>
</dbReference>
<dbReference type="InterPro" id="IPR000904">
    <property type="entry name" value="Sec7_dom"/>
</dbReference>
<dbReference type="SMART" id="SM00233">
    <property type="entry name" value="PH"/>
    <property type="match status" value="1"/>
</dbReference>
<dbReference type="Pfam" id="PF15410">
    <property type="entry name" value="PH_9"/>
    <property type="match status" value="1"/>
</dbReference>
<keyword evidence="5" id="KW-1185">Reference proteome</keyword>
<dbReference type="InterPro" id="IPR011993">
    <property type="entry name" value="PH-like_dom_sf"/>
</dbReference>
<dbReference type="PROSITE" id="PS50003">
    <property type="entry name" value="PH_DOMAIN"/>
    <property type="match status" value="1"/>
</dbReference>
<feature type="region of interest" description="Disordered" evidence="1">
    <location>
        <begin position="295"/>
        <end position="341"/>
    </location>
</feature>
<feature type="compositionally biased region" description="Polar residues" evidence="1">
    <location>
        <begin position="11"/>
        <end position="43"/>
    </location>
</feature>
<dbReference type="Gene3D" id="2.30.29.30">
    <property type="entry name" value="Pleckstrin-homology domain (PH domain)/Phosphotyrosine-binding domain (PTB)"/>
    <property type="match status" value="1"/>
</dbReference>
<proteinExistence type="predicted"/>
<feature type="compositionally biased region" description="Low complexity" evidence="1">
    <location>
        <begin position="211"/>
        <end position="227"/>
    </location>
</feature>
<feature type="region of interest" description="Disordered" evidence="1">
    <location>
        <begin position="777"/>
        <end position="841"/>
    </location>
</feature>
<feature type="region of interest" description="Disordered" evidence="1">
    <location>
        <begin position="174"/>
        <end position="272"/>
    </location>
</feature>
<name>A0A8H7Q4J0_MORIS</name>
<gene>
    <name evidence="4" type="ORF">INT43_002420</name>
</gene>
<feature type="compositionally biased region" description="Low complexity" evidence="1">
    <location>
        <begin position="72"/>
        <end position="88"/>
    </location>
</feature>
<organism evidence="4 5">
    <name type="scientific">Mortierella isabellina</name>
    <name type="common">Filamentous fungus</name>
    <name type="synonym">Umbelopsis isabellina</name>
    <dbReference type="NCBI Taxonomy" id="91625"/>
    <lineage>
        <taxon>Eukaryota</taxon>
        <taxon>Fungi</taxon>
        <taxon>Fungi incertae sedis</taxon>
        <taxon>Mucoromycota</taxon>
        <taxon>Mucoromycotina</taxon>
        <taxon>Umbelopsidomycetes</taxon>
        <taxon>Umbelopsidales</taxon>
        <taxon>Umbelopsidaceae</taxon>
        <taxon>Umbelopsis</taxon>
    </lineage>
</organism>
<evidence type="ECO:0000256" key="1">
    <source>
        <dbReference type="SAM" id="MobiDB-lite"/>
    </source>
</evidence>
<feature type="compositionally biased region" description="Polar residues" evidence="1">
    <location>
        <begin position="192"/>
        <end position="205"/>
    </location>
</feature>
<dbReference type="EMBL" id="JAEPQZ010000001">
    <property type="protein sequence ID" value="KAG2185982.1"/>
    <property type="molecule type" value="Genomic_DNA"/>
</dbReference>
<dbReference type="InterPro" id="IPR023394">
    <property type="entry name" value="Sec7_C_sf"/>
</dbReference>
<dbReference type="PANTHER" id="PTHR10663">
    <property type="entry name" value="GUANYL-NUCLEOTIDE EXCHANGE FACTOR"/>
    <property type="match status" value="1"/>
</dbReference>
<dbReference type="Gene3D" id="1.10.1000.11">
    <property type="entry name" value="Arf Nucleotide-binding Site Opener,domain 2"/>
    <property type="match status" value="1"/>
</dbReference>